<reference evidence="2" key="1">
    <citation type="submission" date="2021-12" db="EMBL/GenBank/DDBJ databases">
        <authorList>
            <person name="King R."/>
        </authorList>
    </citation>
    <scope>NUCLEOTIDE SEQUENCE</scope>
</reference>
<name>A0A9P0BM30_CHRIL</name>
<feature type="region of interest" description="Disordered" evidence="1">
    <location>
        <begin position="347"/>
        <end position="373"/>
    </location>
</feature>
<feature type="region of interest" description="Disordered" evidence="1">
    <location>
        <begin position="643"/>
        <end position="665"/>
    </location>
</feature>
<protein>
    <submittedName>
        <fullName evidence="2">Uncharacterized protein</fullName>
    </submittedName>
</protein>
<keyword evidence="3" id="KW-1185">Reference proteome</keyword>
<feature type="region of interest" description="Disordered" evidence="1">
    <location>
        <begin position="72"/>
        <end position="104"/>
    </location>
</feature>
<dbReference type="EMBL" id="LR824005">
    <property type="protein sequence ID" value="CAH0592646.1"/>
    <property type="molecule type" value="Genomic_DNA"/>
</dbReference>
<evidence type="ECO:0000313" key="2">
    <source>
        <dbReference type="EMBL" id="CAH0592646.1"/>
    </source>
</evidence>
<feature type="compositionally biased region" description="Basic and acidic residues" evidence="1">
    <location>
        <begin position="654"/>
        <end position="665"/>
    </location>
</feature>
<proteinExistence type="predicted"/>
<feature type="compositionally biased region" description="Basic and acidic residues" evidence="1">
    <location>
        <begin position="790"/>
        <end position="816"/>
    </location>
</feature>
<evidence type="ECO:0000256" key="1">
    <source>
        <dbReference type="SAM" id="MobiDB-lite"/>
    </source>
</evidence>
<feature type="compositionally biased region" description="Acidic residues" evidence="1">
    <location>
        <begin position="499"/>
        <end position="510"/>
    </location>
</feature>
<accession>A0A9P0BM30</accession>
<sequence length="1000" mass="115407">MAYQNPSFIIKNIEPHSMKDKDNDLGNNWVNISIEHEVWRGKKLRREKPIPSKIKDDYDVININYIDTVCKRNRQRRRPTSASSAYTQHEANTRTTTTRKNAKQLKRCSMRIAELAVPTKRQCIDTWRNKSNLLPEFMVDRLKQHVMDQRPIVQIPEAIYCFQKRQRPHSAKNSFKSSASTRNNITHILKPLRQLDMKSLCIIFGNKIEKMLLTPMNLTLNTNLKNLSKVVACEIAQIMKSPKLIMEQDLCRSMQLEVANKVTVWISGILEDLTFKLLEEDLRVKKEDEAKAQTAEQLVKIMEKILRKQQRLKPTDLEEEEGPVLDFLDSVVDKVLNICEPPPVLIDESSSSYTSKDEALEEESLKSSANENDDIQHTTSLLDDIEVSDDIQDKVQEFIEELENFTEITDEEFIQNVIYKIIKNIDRQSDDENSEKSDFSENLVDEANKEFGEVNEDAEFGSNDDKESDDIDDSKKLGGDINEGSGDEIENEYKSLEPDEKENDDDFDESNDTKRDSFENSEQNDIIQEDDIADKKYSHVSDVFDIINEDLGDKDSRSVKLPITDFVNPDIENIRTSLDQQRAKTEKAELDFRGNTTNEKNRPNIVFAEPNEYLLSDADETWPAERPLLKISESVSKSVTSLGNIFESDDEDKTGENRTPDHETRQELQQTIMDNISSEQRTVTDSVEVEVIPSKFDIGSQTKDVYTTESKETTTNQIISTDTTLDTEPRDQNLVDTRPVILKPVETKPIYTKPIDKKPVDIKPTDKKPGDMKPFDTFEVTAPIPNETDVVQREPETFTKKPKYDEQKMDNKDTFRNKTGSSSSLSTRTEDDPIRSHKTQSHMDYSWKVHPKTAPSWVRTWGQGHGEPSEDSIPIQIRPTRVKESEMRKWSKDLEKAYINLAMWCDWIDSTCKETISLLKRKETACSSLGRKNTSDWIRLKKNINKDAILWTKLHQRTENNFKSLKRKYNNVEIVSAEYCAMCTCNKTRKNMNVEYVSKM</sequence>
<feature type="compositionally biased region" description="Polar residues" evidence="1">
    <location>
        <begin position="817"/>
        <end position="827"/>
    </location>
</feature>
<organism evidence="2 3">
    <name type="scientific">Chrysodeixis includens</name>
    <name type="common">Soybean looper</name>
    <name type="synonym">Pseudoplusia includens</name>
    <dbReference type="NCBI Taxonomy" id="689277"/>
    <lineage>
        <taxon>Eukaryota</taxon>
        <taxon>Metazoa</taxon>
        <taxon>Ecdysozoa</taxon>
        <taxon>Arthropoda</taxon>
        <taxon>Hexapoda</taxon>
        <taxon>Insecta</taxon>
        <taxon>Pterygota</taxon>
        <taxon>Neoptera</taxon>
        <taxon>Endopterygota</taxon>
        <taxon>Lepidoptera</taxon>
        <taxon>Glossata</taxon>
        <taxon>Ditrysia</taxon>
        <taxon>Noctuoidea</taxon>
        <taxon>Noctuidae</taxon>
        <taxon>Plusiinae</taxon>
        <taxon>Chrysodeixis</taxon>
    </lineage>
</organism>
<dbReference type="Proteomes" id="UP001154114">
    <property type="component" value="Chromosome 2"/>
</dbReference>
<feature type="region of interest" description="Disordered" evidence="1">
    <location>
        <begin position="452"/>
        <end position="531"/>
    </location>
</feature>
<gene>
    <name evidence="2" type="ORF">CINC_LOCUS5812</name>
</gene>
<dbReference type="OrthoDB" id="7482279at2759"/>
<feature type="region of interest" description="Disordered" evidence="1">
    <location>
        <begin position="786"/>
        <end position="843"/>
    </location>
</feature>
<feature type="compositionally biased region" description="Polar residues" evidence="1">
    <location>
        <begin position="80"/>
        <end position="90"/>
    </location>
</feature>
<dbReference type="AlphaFoldDB" id="A0A9P0BM30"/>
<evidence type="ECO:0000313" key="3">
    <source>
        <dbReference type="Proteomes" id="UP001154114"/>
    </source>
</evidence>